<feature type="region of interest" description="Disordered" evidence="1">
    <location>
        <begin position="20"/>
        <end position="54"/>
    </location>
</feature>
<reference evidence="2" key="1">
    <citation type="submission" date="2020-07" db="EMBL/GenBank/DDBJ databases">
        <title>Genome sequence and genetic diversity analysis of an under-domesticated orphan crop, white fonio (Digitaria exilis).</title>
        <authorList>
            <person name="Bennetzen J.L."/>
            <person name="Chen S."/>
            <person name="Ma X."/>
            <person name="Wang X."/>
            <person name="Yssel A.E.J."/>
            <person name="Chaluvadi S.R."/>
            <person name="Johnson M."/>
            <person name="Gangashetty P."/>
            <person name="Hamidou F."/>
            <person name="Sanogo M.D."/>
            <person name="Zwaenepoel A."/>
            <person name="Wallace J."/>
            <person name="Van De Peer Y."/>
            <person name="Van Deynze A."/>
        </authorList>
    </citation>
    <scope>NUCLEOTIDE SEQUENCE</scope>
    <source>
        <tissue evidence="2">Leaves</tissue>
    </source>
</reference>
<feature type="region of interest" description="Disordered" evidence="1">
    <location>
        <begin position="369"/>
        <end position="408"/>
    </location>
</feature>
<evidence type="ECO:0000256" key="1">
    <source>
        <dbReference type="SAM" id="MobiDB-lite"/>
    </source>
</evidence>
<dbReference type="AlphaFoldDB" id="A0A835KCQ1"/>
<organism evidence="2 3">
    <name type="scientific">Digitaria exilis</name>
    <dbReference type="NCBI Taxonomy" id="1010633"/>
    <lineage>
        <taxon>Eukaryota</taxon>
        <taxon>Viridiplantae</taxon>
        <taxon>Streptophyta</taxon>
        <taxon>Embryophyta</taxon>
        <taxon>Tracheophyta</taxon>
        <taxon>Spermatophyta</taxon>
        <taxon>Magnoliopsida</taxon>
        <taxon>Liliopsida</taxon>
        <taxon>Poales</taxon>
        <taxon>Poaceae</taxon>
        <taxon>PACMAD clade</taxon>
        <taxon>Panicoideae</taxon>
        <taxon>Panicodae</taxon>
        <taxon>Paniceae</taxon>
        <taxon>Anthephorinae</taxon>
        <taxon>Digitaria</taxon>
    </lineage>
</organism>
<dbReference type="PANTHER" id="PTHR35828:SF23">
    <property type="entry name" value="F-BOX DOMAIN-CONTAINING PROTEIN"/>
    <property type="match status" value="1"/>
</dbReference>
<evidence type="ECO:0000313" key="3">
    <source>
        <dbReference type="Proteomes" id="UP000636709"/>
    </source>
</evidence>
<feature type="compositionally biased region" description="Basic and acidic residues" evidence="1">
    <location>
        <begin position="393"/>
        <end position="403"/>
    </location>
</feature>
<gene>
    <name evidence="2" type="ORF">HU200_019937</name>
</gene>
<protein>
    <submittedName>
        <fullName evidence="2">Uncharacterized protein</fullName>
    </submittedName>
</protein>
<keyword evidence="3" id="KW-1185">Reference proteome</keyword>
<dbReference type="PANTHER" id="PTHR35828">
    <property type="entry name" value="OS08G0203800 PROTEIN-RELATED"/>
    <property type="match status" value="1"/>
</dbReference>
<feature type="compositionally biased region" description="Basic and acidic residues" evidence="1">
    <location>
        <begin position="27"/>
        <end position="47"/>
    </location>
</feature>
<accession>A0A835KCQ1</accession>
<dbReference type="Proteomes" id="UP000636709">
    <property type="component" value="Unassembled WGS sequence"/>
</dbReference>
<evidence type="ECO:0000313" key="2">
    <source>
        <dbReference type="EMBL" id="KAF8725418.1"/>
    </source>
</evidence>
<sequence>MPGAAMNRATRVAVVAISGVSAPSRPRAGDRRAHRPSDTRALRRDVQGRPPQRRRWQELPLAPARRLHHGDRFVRGLLRGHLVRDKDEGIFKHVAANAAWDDDKTFALPGRPLAACDGLILVCVTTDHQRHYEELRVYSSATGMYQTLPRHLISGKYTLLVGDVDTIGGGAIGRSFKVVNTRGTADGLRHPRTQIRLLGKPLVFGHAAVHWIWLCSTNNPRGYHIVTIHVVGARLTMTTTELPSSFPNCHPDQVPLGPGDGVARREPHHQRMVEVGAHGQVEAAAADGDQSHVDANVELRWLARGAALCSSACPSRGELCWLDLRTKEVIRTPTGYSLDTEYYFPYEMEFAIRILRSWGTRTLGGSVSRLSTPSPYCTGPAPRPGPADLGGDESWREGDKLQEPEGQGVTAPLRQVWRPPWLAILLAPPLLMYG</sequence>
<name>A0A835KCQ1_9POAL</name>
<dbReference type="EMBL" id="JACEFO010001653">
    <property type="protein sequence ID" value="KAF8725418.1"/>
    <property type="molecule type" value="Genomic_DNA"/>
</dbReference>
<comment type="caution">
    <text evidence="2">The sequence shown here is derived from an EMBL/GenBank/DDBJ whole genome shotgun (WGS) entry which is preliminary data.</text>
</comment>
<proteinExistence type="predicted"/>